<evidence type="ECO:0000313" key="11">
    <source>
        <dbReference type="EMBL" id="GEJ58614.1"/>
    </source>
</evidence>
<feature type="domain" description="Alpha-D-phosphohexomutase alpha/beta/alpha" evidence="9">
    <location>
        <begin position="155"/>
        <end position="252"/>
    </location>
</feature>
<evidence type="ECO:0000259" key="9">
    <source>
        <dbReference type="Pfam" id="PF02879"/>
    </source>
</evidence>
<evidence type="ECO:0000259" key="8">
    <source>
        <dbReference type="Pfam" id="PF02878"/>
    </source>
</evidence>
<feature type="domain" description="Alpha-D-phosphohexomutase alpha/beta/alpha" evidence="10">
    <location>
        <begin position="256"/>
        <end position="368"/>
    </location>
</feature>
<dbReference type="RefSeq" id="WP_176067332.1">
    <property type="nucleotide sequence ID" value="NZ_BJTG01000008.1"/>
</dbReference>
<feature type="domain" description="Alpha-D-phosphohexomutase alpha/beta/alpha" evidence="8">
    <location>
        <begin position="9"/>
        <end position="136"/>
    </location>
</feature>
<dbReference type="Pfam" id="PF02878">
    <property type="entry name" value="PGM_PMM_I"/>
    <property type="match status" value="1"/>
</dbReference>
<dbReference type="Proteomes" id="UP000503640">
    <property type="component" value="Unassembled WGS sequence"/>
</dbReference>
<keyword evidence="12" id="KW-1185">Reference proteome</keyword>
<sequence length="457" mass="49854">MASTISPTIFREYDVRGLVDQDLTEDAVEAIARGLGTMVRRAGGKRVVLGRDCRLSGERFARRALAGLTATGVDVVDLGVVPTPLTYFAAYTLPVDGLCMITGSHNPAEYNGLKVGVGKRTLHGEEIQELRRLVAAGRFAAGQGRVEPHDVVGPYRAYVGENLQLGPRKLKVVVDAGNGTGGAVAVPIFQALGLEVVPLFLEMDGRFPHHHPDPTVEKNLEPLRRKVLEVKADVGIAYDGDADRVGAVDERGNVLWGDQLMVLFSRALLEENPGAAIVGEVKCSMNLYDDIARKGGRPIMWRAGHSLIKAKMKEAGALLAGEMSGHIFFANRWFGFDDGIYASGRLLELLSRTDAPLSSLLADLPETFASPEIRMDCPEEKKFEVVRRAQAWFSARYETVTVDGVRITFPDGWGLVRASNTQPLLVLRFEATSAQRLREIEQLVTERVQALGREVGA</sequence>
<dbReference type="SUPFAM" id="SSF55957">
    <property type="entry name" value="Phosphoglucomutase, C-terminal domain"/>
    <property type="match status" value="1"/>
</dbReference>
<dbReference type="GO" id="GO:0016868">
    <property type="term" value="F:intramolecular phosphotransferase activity"/>
    <property type="evidence" value="ECO:0007669"/>
    <property type="project" value="InterPro"/>
</dbReference>
<protein>
    <submittedName>
        <fullName evidence="11">Phosphomannomutase</fullName>
    </submittedName>
</protein>
<dbReference type="SUPFAM" id="SSF53738">
    <property type="entry name" value="Phosphoglucomutase, first 3 domains"/>
    <property type="match status" value="3"/>
</dbReference>
<accession>A0A7I9VQC3</accession>
<evidence type="ECO:0000256" key="6">
    <source>
        <dbReference type="ARBA" id="ARBA00023235"/>
    </source>
</evidence>
<keyword evidence="6" id="KW-0413">Isomerase</keyword>
<comment type="similarity">
    <text evidence="2">Belongs to the phosphohexose mutase family.</text>
</comment>
<keyword evidence="5" id="KW-0460">Magnesium</keyword>
<dbReference type="Pfam" id="PF02880">
    <property type="entry name" value="PGM_PMM_III"/>
    <property type="match status" value="1"/>
</dbReference>
<evidence type="ECO:0000313" key="12">
    <source>
        <dbReference type="Proteomes" id="UP000503640"/>
    </source>
</evidence>
<dbReference type="Pfam" id="PF02879">
    <property type="entry name" value="PGM_PMM_II"/>
    <property type="match status" value="1"/>
</dbReference>
<evidence type="ECO:0000256" key="5">
    <source>
        <dbReference type="ARBA" id="ARBA00022842"/>
    </source>
</evidence>
<dbReference type="PANTHER" id="PTHR43771:SF2">
    <property type="entry name" value="PHOSPHOMANNOMUTASE_PHOSPHOGLUCOMUTASE"/>
    <property type="match status" value="1"/>
</dbReference>
<dbReference type="InterPro" id="IPR005841">
    <property type="entry name" value="Alpha-D-phosphohexomutase_SF"/>
</dbReference>
<evidence type="ECO:0000256" key="1">
    <source>
        <dbReference type="ARBA" id="ARBA00001946"/>
    </source>
</evidence>
<organism evidence="11 12">
    <name type="scientific">Anaeromyxobacter diazotrophicus</name>
    <dbReference type="NCBI Taxonomy" id="2590199"/>
    <lineage>
        <taxon>Bacteria</taxon>
        <taxon>Pseudomonadati</taxon>
        <taxon>Myxococcota</taxon>
        <taxon>Myxococcia</taxon>
        <taxon>Myxococcales</taxon>
        <taxon>Cystobacterineae</taxon>
        <taxon>Anaeromyxobacteraceae</taxon>
        <taxon>Anaeromyxobacter</taxon>
    </lineage>
</organism>
<evidence type="ECO:0000259" key="7">
    <source>
        <dbReference type="Pfam" id="PF00408"/>
    </source>
</evidence>
<dbReference type="InterPro" id="IPR036900">
    <property type="entry name" value="A-D-PHexomutase_C_sf"/>
</dbReference>
<keyword evidence="3" id="KW-0597">Phosphoprotein</keyword>
<dbReference type="EMBL" id="BJTG01000008">
    <property type="protein sequence ID" value="GEJ58614.1"/>
    <property type="molecule type" value="Genomic_DNA"/>
</dbReference>
<proteinExistence type="inferred from homology"/>
<keyword evidence="4" id="KW-0479">Metal-binding</keyword>
<dbReference type="PRINTS" id="PR00509">
    <property type="entry name" value="PGMPMM"/>
</dbReference>
<dbReference type="Pfam" id="PF00408">
    <property type="entry name" value="PGM_PMM_IV"/>
    <property type="match status" value="1"/>
</dbReference>
<comment type="caution">
    <text evidence="11">The sequence shown here is derived from an EMBL/GenBank/DDBJ whole genome shotgun (WGS) entry which is preliminary data.</text>
</comment>
<comment type="cofactor">
    <cofactor evidence="1">
        <name>Mg(2+)</name>
        <dbReference type="ChEBI" id="CHEBI:18420"/>
    </cofactor>
</comment>
<evidence type="ECO:0000256" key="4">
    <source>
        <dbReference type="ARBA" id="ARBA00022723"/>
    </source>
</evidence>
<dbReference type="GO" id="GO:0005975">
    <property type="term" value="P:carbohydrate metabolic process"/>
    <property type="evidence" value="ECO:0007669"/>
    <property type="project" value="InterPro"/>
</dbReference>
<dbReference type="InterPro" id="IPR016055">
    <property type="entry name" value="A-D-PHexomutase_a/b/a-I/II/III"/>
</dbReference>
<dbReference type="Gene3D" id="3.30.310.50">
    <property type="entry name" value="Alpha-D-phosphohexomutase, C-terminal domain"/>
    <property type="match status" value="1"/>
</dbReference>
<feature type="domain" description="Alpha-D-phosphohexomutase C-terminal" evidence="7">
    <location>
        <begin position="372"/>
        <end position="444"/>
    </location>
</feature>
<dbReference type="InterPro" id="IPR005846">
    <property type="entry name" value="A-D-PHexomutase_a/b/a-III"/>
</dbReference>
<dbReference type="CDD" id="cd03089">
    <property type="entry name" value="PMM_PGM"/>
    <property type="match status" value="1"/>
</dbReference>
<dbReference type="AlphaFoldDB" id="A0A7I9VQC3"/>
<evidence type="ECO:0000256" key="2">
    <source>
        <dbReference type="ARBA" id="ARBA00010231"/>
    </source>
</evidence>
<dbReference type="Gene3D" id="3.40.120.10">
    <property type="entry name" value="Alpha-D-Glucose-1,6-Bisphosphate, subunit A, domain 3"/>
    <property type="match status" value="3"/>
</dbReference>
<dbReference type="GO" id="GO:0046872">
    <property type="term" value="F:metal ion binding"/>
    <property type="evidence" value="ECO:0007669"/>
    <property type="project" value="UniProtKB-KW"/>
</dbReference>
<dbReference type="InterPro" id="IPR005844">
    <property type="entry name" value="A-D-PHexomutase_a/b/a-I"/>
</dbReference>
<reference evidence="12" key="1">
    <citation type="journal article" date="2020" name="Appl. Environ. Microbiol.">
        <title>Diazotrophic Anaeromyxobacter Isolates from Soils.</title>
        <authorList>
            <person name="Masuda Y."/>
            <person name="Yamanaka H."/>
            <person name="Xu Z.X."/>
            <person name="Shiratori Y."/>
            <person name="Aono T."/>
            <person name="Amachi S."/>
            <person name="Senoo K."/>
            <person name="Itoh H."/>
        </authorList>
    </citation>
    <scope>NUCLEOTIDE SEQUENCE [LARGE SCALE GENOMIC DNA]</scope>
    <source>
        <strain evidence="12">R267</strain>
    </source>
</reference>
<dbReference type="InterPro" id="IPR005843">
    <property type="entry name" value="A-D-PHexomutase_C"/>
</dbReference>
<evidence type="ECO:0000259" key="10">
    <source>
        <dbReference type="Pfam" id="PF02880"/>
    </source>
</evidence>
<dbReference type="InterPro" id="IPR005845">
    <property type="entry name" value="A-D-PHexomutase_a/b/a-II"/>
</dbReference>
<evidence type="ECO:0000256" key="3">
    <source>
        <dbReference type="ARBA" id="ARBA00022553"/>
    </source>
</evidence>
<name>A0A7I9VQC3_9BACT</name>
<dbReference type="PANTHER" id="PTHR43771">
    <property type="entry name" value="PHOSPHOMANNOMUTASE"/>
    <property type="match status" value="1"/>
</dbReference>
<gene>
    <name evidence="11" type="ORF">AMYX_33550</name>
</gene>